<accession>A0A182D3H1</accession>
<dbReference type="EMBL" id="AP014854">
    <property type="protein sequence ID" value="BAS00057.1"/>
    <property type="molecule type" value="Genomic_DNA"/>
</dbReference>
<protein>
    <submittedName>
        <fullName evidence="1">Uncharacterized protein</fullName>
    </submittedName>
</protein>
<name>A0A182D3H1_BLAVI</name>
<gene>
    <name evidence="1" type="ORF">BV133_2463</name>
</gene>
<sequence length="41" mass="4478">MESFALWQAQLDSIHQTLAVTATIAPLAAVELAILRVHNFS</sequence>
<proteinExistence type="predicted"/>
<evidence type="ECO:0000313" key="1">
    <source>
        <dbReference type="EMBL" id="BAS00057.1"/>
    </source>
</evidence>
<organism evidence="1">
    <name type="scientific">Blastochloris viridis</name>
    <name type="common">Rhodopseudomonas viridis</name>
    <dbReference type="NCBI Taxonomy" id="1079"/>
    <lineage>
        <taxon>Bacteria</taxon>
        <taxon>Pseudomonadati</taxon>
        <taxon>Pseudomonadota</taxon>
        <taxon>Alphaproteobacteria</taxon>
        <taxon>Hyphomicrobiales</taxon>
        <taxon>Blastochloridaceae</taxon>
        <taxon>Blastochloris</taxon>
    </lineage>
</organism>
<dbReference type="AlphaFoldDB" id="A0A182D3H1"/>
<reference evidence="1" key="1">
    <citation type="journal article" date="2015" name="Genome Announc.">
        <title>Complete Genome Sequence of the Bacteriochlorophyll b-Producing Photosynthetic Bacterium Blastochloris viridis.</title>
        <authorList>
            <person name="Tsukatani Y."/>
            <person name="Hirose Y."/>
            <person name="Harada J."/>
            <person name="Misawa N."/>
            <person name="Mori K."/>
            <person name="Inoue K."/>
            <person name="Tamiaki H."/>
        </authorList>
    </citation>
    <scope>NUCLEOTIDE SEQUENCE [LARGE SCALE GENOMIC DNA]</scope>
    <source>
        <strain evidence="1">DSM 133</strain>
    </source>
</reference>